<reference evidence="1 2" key="1">
    <citation type="submission" date="2019-12" db="EMBL/GenBank/DDBJ databases">
        <title>Hybrid Genome Assemblies of two High G+C Isolates from Undergraduate Microbiology Courses.</title>
        <authorList>
            <person name="Ne Ville C.J."/>
            <person name="Enright D."/>
            <person name="Hernandez I."/>
            <person name="Dodsworth J."/>
            <person name="Orwin P.M."/>
        </authorList>
    </citation>
    <scope>NUCLEOTIDE SEQUENCE [LARGE SCALE GENOMIC DNA]</scope>
    <source>
        <strain evidence="1 2">CSUSB</strain>
    </source>
</reference>
<evidence type="ECO:0000313" key="2">
    <source>
        <dbReference type="Proteomes" id="UP000425817"/>
    </source>
</evidence>
<proteinExistence type="predicted"/>
<dbReference type="OrthoDB" id="192506at2"/>
<dbReference type="EMBL" id="CP046622">
    <property type="protein sequence ID" value="QGW80399.1"/>
    <property type="molecule type" value="Genomic_DNA"/>
</dbReference>
<dbReference type="Proteomes" id="UP000425817">
    <property type="component" value="Chromosome"/>
</dbReference>
<protein>
    <submittedName>
        <fullName evidence="1">Uncharacterized protein</fullName>
    </submittedName>
</protein>
<gene>
    <name evidence="1" type="ORF">GOQ09_01785</name>
</gene>
<accession>A0A6I6H4U8</accession>
<sequence length="143" mass="15699">MGILSDFVIADTGSGVQIGESINPIDRWPTLQAKGVETIKLATLYCAISGKDYHNDLQKSFQLVGGDKEEGPWVFEFPGDILRCVARLDSSNLHGVAQAWQATEEVQMDGWSVDDASEFIRALSVHARDAVAAEKSLYLWLSL</sequence>
<organism evidence="1 2">
    <name type="scientific">Variovorax paradoxus</name>
    <dbReference type="NCBI Taxonomy" id="34073"/>
    <lineage>
        <taxon>Bacteria</taxon>
        <taxon>Pseudomonadati</taxon>
        <taxon>Pseudomonadota</taxon>
        <taxon>Betaproteobacteria</taxon>
        <taxon>Burkholderiales</taxon>
        <taxon>Comamonadaceae</taxon>
        <taxon>Variovorax</taxon>
    </lineage>
</organism>
<evidence type="ECO:0000313" key="1">
    <source>
        <dbReference type="EMBL" id="QGW80399.1"/>
    </source>
</evidence>
<dbReference type="RefSeq" id="WP_157611589.1">
    <property type="nucleotide sequence ID" value="NZ_CP046622.1"/>
</dbReference>
<name>A0A6I6H4U8_VARPD</name>
<dbReference type="AlphaFoldDB" id="A0A6I6H4U8"/>